<dbReference type="GeneID" id="117575095"/>
<dbReference type="Proteomes" id="UP000515160">
    <property type="component" value="Chromosome 2R"/>
</dbReference>
<dbReference type="InterPro" id="IPR007931">
    <property type="entry name" value="TsetseEP"/>
</dbReference>
<dbReference type="RefSeq" id="XP_034115086.1">
    <property type="nucleotide sequence ID" value="XM_034259195.2"/>
</dbReference>
<feature type="chain" id="PRO_5027762799" evidence="1">
    <location>
        <begin position="18"/>
        <end position="214"/>
    </location>
</feature>
<feature type="signal peptide" evidence="1">
    <location>
        <begin position="1"/>
        <end position="17"/>
    </location>
</feature>
<dbReference type="Pfam" id="PF05267">
    <property type="entry name" value="DUF725"/>
    <property type="match status" value="1"/>
</dbReference>
<feature type="domain" description="Protein TsetseEP" evidence="2">
    <location>
        <begin position="48"/>
        <end position="167"/>
    </location>
</feature>
<keyword evidence="1" id="KW-0732">Signal</keyword>
<organism evidence="3 4">
    <name type="scientific">Drosophila albomicans</name>
    <name type="common">Fruit fly</name>
    <dbReference type="NCBI Taxonomy" id="7291"/>
    <lineage>
        <taxon>Eukaryota</taxon>
        <taxon>Metazoa</taxon>
        <taxon>Ecdysozoa</taxon>
        <taxon>Arthropoda</taxon>
        <taxon>Hexapoda</taxon>
        <taxon>Insecta</taxon>
        <taxon>Pterygota</taxon>
        <taxon>Neoptera</taxon>
        <taxon>Endopterygota</taxon>
        <taxon>Diptera</taxon>
        <taxon>Brachycera</taxon>
        <taxon>Muscomorpha</taxon>
        <taxon>Ephydroidea</taxon>
        <taxon>Drosophilidae</taxon>
        <taxon>Drosophila</taxon>
    </lineage>
</organism>
<sequence>MCLKISLLLLALGMTTAYRVQHSLKSVAKIEKLHSESKALAEGREDVSTRCFAQYNPQFGLIVDRYEIDYDACINAYKASSSKIEESFRDTRQLIENSAYSSCQSLKSCNQSSTAYSAFECAAEWALEDSKVFYEISANATVAAAKIKADLLQVDTAKSMCLNEAERNYVENTSEVYGLLNDCLSGKQTTAPSIPWPTTTTRSPIIWASTTAEY</sequence>
<evidence type="ECO:0000259" key="2">
    <source>
        <dbReference type="Pfam" id="PF05267"/>
    </source>
</evidence>
<keyword evidence="3" id="KW-1185">Reference proteome</keyword>
<reference evidence="4" key="1">
    <citation type="submission" date="2025-08" db="UniProtKB">
        <authorList>
            <consortium name="RefSeq"/>
        </authorList>
    </citation>
    <scope>IDENTIFICATION</scope>
    <source>
        <strain evidence="4">15112-1751.03</strain>
        <tissue evidence="4">Whole Adult</tissue>
    </source>
</reference>
<proteinExistence type="predicted"/>
<dbReference type="OrthoDB" id="7859325at2759"/>
<evidence type="ECO:0000256" key="1">
    <source>
        <dbReference type="SAM" id="SignalP"/>
    </source>
</evidence>
<evidence type="ECO:0000313" key="3">
    <source>
        <dbReference type="Proteomes" id="UP000515160"/>
    </source>
</evidence>
<dbReference type="AlphaFoldDB" id="A0A6P8XFD9"/>
<evidence type="ECO:0000313" key="4">
    <source>
        <dbReference type="RefSeq" id="XP_034115086.1"/>
    </source>
</evidence>
<protein>
    <submittedName>
        <fullName evidence="4">Uncharacterized protein LOC117575095</fullName>
    </submittedName>
</protein>
<name>A0A6P8XFD9_DROAB</name>
<gene>
    <name evidence="4" type="primary">LOC117575095</name>
</gene>
<accession>A0A6P8XFD9</accession>